<evidence type="ECO:0000256" key="1">
    <source>
        <dbReference type="SAM" id="Coils"/>
    </source>
</evidence>
<feature type="coiled-coil region" evidence="1">
    <location>
        <begin position="51"/>
        <end position="99"/>
    </location>
</feature>
<dbReference type="Proteomes" id="UP000828390">
    <property type="component" value="Unassembled WGS sequence"/>
</dbReference>
<keyword evidence="1" id="KW-0175">Coiled coil</keyword>
<dbReference type="Gene3D" id="1.20.5.340">
    <property type="match status" value="1"/>
</dbReference>
<evidence type="ECO:0000313" key="2">
    <source>
        <dbReference type="EMBL" id="KAH3699139.1"/>
    </source>
</evidence>
<dbReference type="EMBL" id="JAIWYP010000015">
    <property type="protein sequence ID" value="KAH3699139.1"/>
    <property type="molecule type" value="Genomic_DNA"/>
</dbReference>
<accession>A0A9D4BKB5</accession>
<dbReference type="AlphaFoldDB" id="A0A9D4BKB5"/>
<name>A0A9D4BKB5_DREPO</name>
<evidence type="ECO:0000313" key="3">
    <source>
        <dbReference type="Proteomes" id="UP000828390"/>
    </source>
</evidence>
<gene>
    <name evidence="2" type="ORF">DPMN_074093</name>
</gene>
<organism evidence="2 3">
    <name type="scientific">Dreissena polymorpha</name>
    <name type="common">Zebra mussel</name>
    <name type="synonym">Mytilus polymorpha</name>
    <dbReference type="NCBI Taxonomy" id="45954"/>
    <lineage>
        <taxon>Eukaryota</taxon>
        <taxon>Metazoa</taxon>
        <taxon>Spiralia</taxon>
        <taxon>Lophotrochozoa</taxon>
        <taxon>Mollusca</taxon>
        <taxon>Bivalvia</taxon>
        <taxon>Autobranchia</taxon>
        <taxon>Heteroconchia</taxon>
        <taxon>Euheterodonta</taxon>
        <taxon>Imparidentia</taxon>
        <taxon>Neoheterodontei</taxon>
        <taxon>Myida</taxon>
        <taxon>Dreissenoidea</taxon>
        <taxon>Dreissenidae</taxon>
        <taxon>Dreissena</taxon>
    </lineage>
</organism>
<sequence length="128" mass="14557">MASEGEPTSRDIMNCLNAINCRLDNVEKKLSCITRLEERFSTFEKDIKCMCLALETRIKGVEQRVKRLEHATEGAGIAVAEVTSRVEHMEKERDNFRDDMTYLKSQSMRNNLIFTGVPEVAGETPEVT</sequence>
<protein>
    <submittedName>
        <fullName evidence="2">Uncharacterized protein</fullName>
    </submittedName>
</protein>
<comment type="caution">
    <text evidence="2">The sequence shown here is derived from an EMBL/GenBank/DDBJ whole genome shotgun (WGS) entry which is preliminary data.</text>
</comment>
<reference evidence="2" key="2">
    <citation type="submission" date="2020-11" db="EMBL/GenBank/DDBJ databases">
        <authorList>
            <person name="McCartney M.A."/>
            <person name="Auch B."/>
            <person name="Kono T."/>
            <person name="Mallez S."/>
            <person name="Becker A."/>
            <person name="Gohl D.M."/>
            <person name="Silverstein K.A.T."/>
            <person name="Koren S."/>
            <person name="Bechman K.B."/>
            <person name="Herman A."/>
            <person name="Abrahante J.E."/>
            <person name="Garbe J."/>
        </authorList>
    </citation>
    <scope>NUCLEOTIDE SEQUENCE</scope>
    <source>
        <strain evidence="2">Duluth1</strain>
        <tissue evidence="2">Whole animal</tissue>
    </source>
</reference>
<reference evidence="2" key="1">
    <citation type="journal article" date="2019" name="bioRxiv">
        <title>The Genome of the Zebra Mussel, Dreissena polymorpha: A Resource for Invasive Species Research.</title>
        <authorList>
            <person name="McCartney M.A."/>
            <person name="Auch B."/>
            <person name="Kono T."/>
            <person name="Mallez S."/>
            <person name="Zhang Y."/>
            <person name="Obille A."/>
            <person name="Becker A."/>
            <person name="Abrahante J.E."/>
            <person name="Garbe J."/>
            <person name="Badalamenti J.P."/>
            <person name="Herman A."/>
            <person name="Mangelson H."/>
            <person name="Liachko I."/>
            <person name="Sullivan S."/>
            <person name="Sone E.D."/>
            <person name="Koren S."/>
            <person name="Silverstein K.A.T."/>
            <person name="Beckman K.B."/>
            <person name="Gohl D.M."/>
        </authorList>
    </citation>
    <scope>NUCLEOTIDE SEQUENCE</scope>
    <source>
        <strain evidence="2">Duluth1</strain>
        <tissue evidence="2">Whole animal</tissue>
    </source>
</reference>
<keyword evidence="3" id="KW-1185">Reference proteome</keyword>
<dbReference type="SUPFAM" id="SSF57997">
    <property type="entry name" value="Tropomyosin"/>
    <property type="match status" value="1"/>
</dbReference>
<proteinExistence type="predicted"/>